<proteinExistence type="predicted"/>
<reference evidence="3 4" key="1">
    <citation type="journal article" date="2016" name="Nat. Commun.">
        <title>Thousands of microbial genomes shed light on interconnected biogeochemical processes in an aquifer system.</title>
        <authorList>
            <person name="Anantharaman K."/>
            <person name="Brown C.T."/>
            <person name="Hug L.A."/>
            <person name="Sharon I."/>
            <person name="Castelle C.J."/>
            <person name="Probst A.J."/>
            <person name="Thomas B.C."/>
            <person name="Singh A."/>
            <person name="Wilkins M.J."/>
            <person name="Karaoz U."/>
            <person name="Brodie E.L."/>
            <person name="Williams K.H."/>
            <person name="Hubbard S.S."/>
            <person name="Banfield J.F."/>
        </authorList>
    </citation>
    <scope>NUCLEOTIDE SEQUENCE [LARGE SCALE GENOMIC DNA]</scope>
</reference>
<protein>
    <recommendedName>
        <fullName evidence="5">Hydrolase TatD</fullName>
    </recommendedName>
</protein>
<dbReference type="PIRSF" id="PIRSF005902">
    <property type="entry name" value="DNase_TatD"/>
    <property type="match status" value="1"/>
</dbReference>
<dbReference type="Gene3D" id="3.20.20.140">
    <property type="entry name" value="Metal-dependent hydrolases"/>
    <property type="match status" value="1"/>
</dbReference>
<dbReference type="AlphaFoldDB" id="A0A1F6FF75"/>
<dbReference type="Proteomes" id="UP000177325">
    <property type="component" value="Unassembled WGS sequence"/>
</dbReference>
<dbReference type="GO" id="GO:0046872">
    <property type="term" value="F:metal ion binding"/>
    <property type="evidence" value="ECO:0007669"/>
    <property type="project" value="UniProtKB-KW"/>
</dbReference>
<dbReference type="PANTHER" id="PTHR46124:SF2">
    <property type="entry name" value="D-AMINOACYL-TRNA DEACYLASE"/>
    <property type="match status" value="1"/>
</dbReference>
<sequence length="286" mass="31827">MKYTCIDTHTHLNLSAFAEDREEVLVRTLADKVAHINIGTTEKTSKLAVEIADANEGSWAIIGLHPIQAAPGSEDEDEDDRGGTPAPTGGELFNPDLYRTLAKSPKVVGIGECGYDYYHTPKDSFAVQEEAFIAQIKLANELGLPLMIHTRGPKPGEESPTGRSVYEDVYQTLKQYALVPGNIHFYAGTLPEAEKFFELGFTVSFTGVITFAKMYEELVKAIPLTNMHAETDSPYVSPVPYRGQRCEPRYVAEVVKKIAEIKQLPLEEVQEQLLQNAERLYKINLH</sequence>
<dbReference type="STRING" id="1798525.A3G90_00210"/>
<evidence type="ECO:0008006" key="5">
    <source>
        <dbReference type="Google" id="ProtNLM"/>
    </source>
</evidence>
<dbReference type="EMBL" id="MFMM01000001">
    <property type="protein sequence ID" value="OGG84506.1"/>
    <property type="molecule type" value="Genomic_DNA"/>
</dbReference>
<evidence type="ECO:0000313" key="3">
    <source>
        <dbReference type="EMBL" id="OGG84506.1"/>
    </source>
</evidence>
<accession>A0A1F6FF75</accession>
<dbReference type="Pfam" id="PF01026">
    <property type="entry name" value="TatD_DNase"/>
    <property type="match status" value="1"/>
</dbReference>
<dbReference type="InterPro" id="IPR032466">
    <property type="entry name" value="Metal_Hydrolase"/>
</dbReference>
<evidence type="ECO:0000256" key="1">
    <source>
        <dbReference type="PIRSR" id="PIRSR005902-1"/>
    </source>
</evidence>
<feature type="binding site" evidence="1">
    <location>
        <position position="232"/>
    </location>
    <ligand>
        <name>a divalent metal cation</name>
        <dbReference type="ChEBI" id="CHEBI:60240"/>
        <label>1</label>
    </ligand>
</feature>
<feature type="binding site" evidence="1">
    <location>
        <position position="9"/>
    </location>
    <ligand>
        <name>a divalent metal cation</name>
        <dbReference type="ChEBI" id="CHEBI:60240"/>
        <label>1</label>
    </ligand>
</feature>
<feature type="binding site" evidence="1">
    <location>
        <position position="112"/>
    </location>
    <ligand>
        <name>a divalent metal cation</name>
        <dbReference type="ChEBI" id="CHEBI:60240"/>
        <label>1</label>
    </ligand>
</feature>
<evidence type="ECO:0000256" key="2">
    <source>
        <dbReference type="SAM" id="MobiDB-lite"/>
    </source>
</evidence>
<dbReference type="PANTHER" id="PTHR46124">
    <property type="entry name" value="D-AMINOACYL-TRNA DEACYLASE"/>
    <property type="match status" value="1"/>
</dbReference>
<feature type="binding site" evidence="1">
    <location>
        <position position="184"/>
    </location>
    <ligand>
        <name>a divalent metal cation</name>
        <dbReference type="ChEBI" id="CHEBI:60240"/>
        <label>2</label>
    </ligand>
</feature>
<dbReference type="InterPro" id="IPR001130">
    <property type="entry name" value="TatD-like"/>
</dbReference>
<feature type="region of interest" description="Disordered" evidence="2">
    <location>
        <begin position="69"/>
        <end position="91"/>
    </location>
</feature>
<organism evidence="3 4">
    <name type="scientific">Candidatus Kaiserbacteria bacterium RIFCSPLOWO2_12_FULL_45_26</name>
    <dbReference type="NCBI Taxonomy" id="1798525"/>
    <lineage>
        <taxon>Bacteria</taxon>
        <taxon>Candidatus Kaiseribacteriota</taxon>
    </lineage>
</organism>
<dbReference type="SUPFAM" id="SSF51556">
    <property type="entry name" value="Metallo-dependent hydrolases"/>
    <property type="match status" value="1"/>
</dbReference>
<comment type="caution">
    <text evidence="3">The sequence shown here is derived from an EMBL/GenBank/DDBJ whole genome shotgun (WGS) entry which is preliminary data.</text>
</comment>
<dbReference type="CDD" id="cd01310">
    <property type="entry name" value="TatD_DNAse"/>
    <property type="match status" value="1"/>
</dbReference>
<gene>
    <name evidence="3" type="ORF">A3G90_00210</name>
</gene>
<dbReference type="GO" id="GO:0016788">
    <property type="term" value="F:hydrolase activity, acting on ester bonds"/>
    <property type="evidence" value="ECO:0007669"/>
    <property type="project" value="InterPro"/>
</dbReference>
<feature type="binding site" evidence="1">
    <location>
        <position position="11"/>
    </location>
    <ligand>
        <name>a divalent metal cation</name>
        <dbReference type="ChEBI" id="CHEBI:60240"/>
        <label>1</label>
    </ligand>
</feature>
<evidence type="ECO:0000313" key="4">
    <source>
        <dbReference type="Proteomes" id="UP000177325"/>
    </source>
</evidence>
<keyword evidence="1" id="KW-0479">Metal-binding</keyword>
<feature type="binding site" evidence="1">
    <location>
        <position position="149"/>
    </location>
    <ligand>
        <name>a divalent metal cation</name>
        <dbReference type="ChEBI" id="CHEBI:60240"/>
        <label>2</label>
    </ligand>
</feature>
<name>A0A1F6FF75_9BACT</name>